<name>A0A2U2PEL2_9SPHI</name>
<protein>
    <recommendedName>
        <fullName evidence="5">Cyanophycinase</fullName>
        <ecNumber evidence="4">3.4.15.6</ecNumber>
    </recommendedName>
</protein>
<proteinExistence type="inferred from homology"/>
<comment type="caution">
    <text evidence="9">The sequence shown here is derived from an EMBL/GenBank/DDBJ whole genome shotgun (WGS) entry which is preliminary data.</text>
</comment>
<dbReference type="PANTHER" id="PTHR36175">
    <property type="entry name" value="CYANOPHYCINASE"/>
    <property type="match status" value="1"/>
</dbReference>
<dbReference type="EC" id="3.4.15.6" evidence="4"/>
<dbReference type="AlphaFoldDB" id="A0A2U2PEL2"/>
<reference evidence="9 10" key="1">
    <citation type="submission" date="2018-04" db="EMBL/GenBank/DDBJ databases">
        <title>Pedobacter chongqingensis sp. nov., isolated from a rottenly hemp rope.</title>
        <authorList>
            <person name="Cai Y."/>
        </authorList>
    </citation>
    <scope>NUCLEOTIDE SEQUENCE [LARGE SCALE GENOMIC DNA]</scope>
    <source>
        <strain evidence="9 10">FJ4-8</strain>
    </source>
</reference>
<evidence type="ECO:0000313" key="9">
    <source>
        <dbReference type="EMBL" id="PWG79837.1"/>
    </source>
</evidence>
<evidence type="ECO:0000313" key="10">
    <source>
        <dbReference type="Proteomes" id="UP000245647"/>
    </source>
</evidence>
<dbReference type="Gene3D" id="3.40.50.880">
    <property type="match status" value="1"/>
</dbReference>
<dbReference type="GO" id="GO:0008241">
    <property type="term" value="F:peptidyl-dipeptidase activity"/>
    <property type="evidence" value="ECO:0007669"/>
    <property type="project" value="UniProtKB-EC"/>
</dbReference>
<dbReference type="SUPFAM" id="SSF52317">
    <property type="entry name" value="Class I glutamine amidotransferase-like"/>
    <property type="match status" value="1"/>
</dbReference>
<dbReference type="PANTHER" id="PTHR36175:SF1">
    <property type="entry name" value="CYANOPHYCINASE"/>
    <property type="match status" value="1"/>
</dbReference>
<accession>A0A2U2PEL2</accession>
<dbReference type="InterPro" id="IPR005320">
    <property type="entry name" value="Peptidase_S51"/>
</dbReference>
<organism evidence="9 10">
    <name type="scientific">Pararcticibacter amylolyticus</name>
    <dbReference type="NCBI Taxonomy" id="2173175"/>
    <lineage>
        <taxon>Bacteria</taxon>
        <taxon>Pseudomonadati</taxon>
        <taxon>Bacteroidota</taxon>
        <taxon>Sphingobacteriia</taxon>
        <taxon>Sphingobacteriales</taxon>
        <taxon>Sphingobacteriaceae</taxon>
        <taxon>Pararcticibacter</taxon>
    </lineage>
</organism>
<evidence type="ECO:0000256" key="1">
    <source>
        <dbReference type="ARBA" id="ARBA00001092"/>
    </source>
</evidence>
<keyword evidence="8" id="KW-0720">Serine protease</keyword>
<dbReference type="InterPro" id="IPR011811">
    <property type="entry name" value="Peptidase_S51_cyanophycinase"/>
</dbReference>
<gene>
    <name evidence="9" type="ORF">DDR33_15650</name>
</gene>
<evidence type="ECO:0000256" key="5">
    <source>
        <dbReference type="ARBA" id="ARBA00015719"/>
    </source>
</evidence>
<keyword evidence="6" id="KW-0645">Protease</keyword>
<comment type="function">
    <text evidence="2">Exopeptidase that catalyzes the hydrolytic cleavage of multi-L-arginyl-poly-L-aspartic acid (cyanophycin; a water-insoluble reserve polymer) into aspartate-arginine dipeptides.</text>
</comment>
<dbReference type="CDD" id="cd03145">
    <property type="entry name" value="GAT1_cyanophycinase"/>
    <property type="match status" value="1"/>
</dbReference>
<evidence type="ECO:0000256" key="4">
    <source>
        <dbReference type="ARBA" id="ARBA00013115"/>
    </source>
</evidence>
<comment type="similarity">
    <text evidence="3">Belongs to the peptidase S51 family.</text>
</comment>
<sequence length="298" mass="32846">MHTVKQGPMKEEPINECPVPKGILMIIGGHENKGENPEKDHNRKKEDRLSVLKVFVSLINSQDPVIEIVTSASSEGDVLFGEYLRAFHDLGVKRVGHIHHDDREKVLHEAASCIDRIKQTDAVFFSGGDQLKLTFLYGGTELLLCLKQRYIREQLVIGGTSAGAMAMSTPMIYAGNKDVQQIAGEVKITTGLEFLKDVCIDTHFVDRGRFVRMAQVVATNPTCIGIGIEEDTAIIIRNGIEAEVCGTGILITIDGRHIRSSNITEFGDNPKVTIRDLHVDVLSEGNSFIIPQTNPPHI</sequence>
<dbReference type="GO" id="GO:0006508">
    <property type="term" value="P:proteolysis"/>
    <property type="evidence" value="ECO:0007669"/>
    <property type="project" value="UniProtKB-KW"/>
</dbReference>
<evidence type="ECO:0000256" key="3">
    <source>
        <dbReference type="ARBA" id="ARBA00006534"/>
    </source>
</evidence>
<dbReference type="EMBL" id="QEAS01000012">
    <property type="protein sequence ID" value="PWG79837.1"/>
    <property type="molecule type" value="Genomic_DNA"/>
</dbReference>
<dbReference type="GO" id="GO:0008236">
    <property type="term" value="F:serine-type peptidase activity"/>
    <property type="evidence" value="ECO:0007669"/>
    <property type="project" value="UniProtKB-KW"/>
</dbReference>
<dbReference type="InterPro" id="IPR029062">
    <property type="entry name" value="Class_I_gatase-like"/>
</dbReference>
<comment type="catalytic activity">
    <reaction evidence="1">
        <text>[L-4-(L-arginin-2-N-yl)aspartate](n) + H2O = [L-4-(L-arginin-2-N-yl)aspartate](n-1) + L-4-(L-arginin-2-N-yl)aspartate</text>
        <dbReference type="Rhea" id="RHEA:12845"/>
        <dbReference type="Rhea" id="RHEA-COMP:13728"/>
        <dbReference type="Rhea" id="RHEA-COMP:13734"/>
        <dbReference type="ChEBI" id="CHEBI:15377"/>
        <dbReference type="ChEBI" id="CHEBI:137986"/>
        <dbReference type="ChEBI" id="CHEBI:137991"/>
        <dbReference type="EC" id="3.4.15.6"/>
    </reaction>
</comment>
<dbReference type="Pfam" id="PF03575">
    <property type="entry name" value="Peptidase_S51"/>
    <property type="match status" value="1"/>
</dbReference>
<dbReference type="NCBIfam" id="TIGR02069">
    <property type="entry name" value="cyanophycinase"/>
    <property type="match status" value="1"/>
</dbReference>
<evidence type="ECO:0000256" key="8">
    <source>
        <dbReference type="ARBA" id="ARBA00022825"/>
    </source>
</evidence>
<evidence type="ECO:0000256" key="7">
    <source>
        <dbReference type="ARBA" id="ARBA00022801"/>
    </source>
</evidence>
<keyword evidence="7" id="KW-0378">Hydrolase</keyword>
<evidence type="ECO:0000256" key="6">
    <source>
        <dbReference type="ARBA" id="ARBA00022670"/>
    </source>
</evidence>
<evidence type="ECO:0000256" key="2">
    <source>
        <dbReference type="ARBA" id="ARBA00002039"/>
    </source>
</evidence>
<dbReference type="Proteomes" id="UP000245647">
    <property type="component" value="Unassembled WGS sequence"/>
</dbReference>
<keyword evidence="10" id="KW-1185">Reference proteome</keyword>